<proteinExistence type="predicted"/>
<dbReference type="Pfam" id="PF01425">
    <property type="entry name" value="Amidase"/>
    <property type="match status" value="1"/>
</dbReference>
<reference evidence="2 3" key="1">
    <citation type="journal article" date="2010" name="J. Bacteriol.">
        <title>Genome sequences of Oceanicola granulosus HTCC2516(T) and Oceanicola batsensis HTCC2597(TDelta).</title>
        <authorList>
            <person name="Thrash J.C."/>
            <person name="Cho J.C."/>
            <person name="Vergin K.L."/>
            <person name="Giovannoni S.J."/>
        </authorList>
    </citation>
    <scope>NUCLEOTIDE SEQUENCE [LARGE SCALE GENOMIC DNA]</scope>
    <source>
        <strain evidence="3">ATCC BAA-861 / DSM 15982 / KCTC 12143 / HTCC2516</strain>
    </source>
</reference>
<dbReference type="AlphaFoldDB" id="Q2CAK0"/>
<gene>
    <name evidence="2" type="ORF">OG2516_12436</name>
</gene>
<dbReference type="HOGENOM" id="CLU_009600_0_3_5"/>
<feature type="domain" description="Amidase" evidence="1">
    <location>
        <begin position="26"/>
        <end position="421"/>
    </location>
</feature>
<dbReference type="Proteomes" id="UP000003635">
    <property type="component" value="Unassembled WGS sequence"/>
</dbReference>
<dbReference type="PROSITE" id="PS00571">
    <property type="entry name" value="AMIDASES"/>
    <property type="match status" value="1"/>
</dbReference>
<dbReference type="Gene3D" id="3.90.1300.10">
    <property type="entry name" value="Amidase signature (AS) domain"/>
    <property type="match status" value="1"/>
</dbReference>
<dbReference type="OrthoDB" id="9811471at2"/>
<dbReference type="PANTHER" id="PTHR11895">
    <property type="entry name" value="TRANSAMIDASE"/>
    <property type="match status" value="1"/>
</dbReference>
<keyword evidence="3" id="KW-1185">Reference proteome</keyword>
<evidence type="ECO:0000313" key="2">
    <source>
        <dbReference type="EMBL" id="EAR49713.1"/>
    </source>
</evidence>
<dbReference type="SUPFAM" id="SSF75304">
    <property type="entry name" value="Amidase signature (AS) enzymes"/>
    <property type="match status" value="1"/>
</dbReference>
<dbReference type="eggNOG" id="COG0154">
    <property type="taxonomic scope" value="Bacteria"/>
</dbReference>
<dbReference type="GO" id="GO:0003824">
    <property type="term" value="F:catalytic activity"/>
    <property type="evidence" value="ECO:0007669"/>
    <property type="project" value="InterPro"/>
</dbReference>
<dbReference type="STRING" id="314256.OG2516_12436"/>
<dbReference type="RefSeq" id="WP_007256005.1">
    <property type="nucleotide sequence ID" value="NZ_CH724107.1"/>
</dbReference>
<comment type="caution">
    <text evidence="2">The sequence shown here is derived from an EMBL/GenBank/DDBJ whole genome shotgun (WGS) entry which is preliminary data.</text>
</comment>
<organism evidence="2 3">
    <name type="scientific">Oceanicola granulosus (strain ATCC BAA-861 / DSM 15982 / KCTC 12143 / HTCC2516)</name>
    <dbReference type="NCBI Taxonomy" id="314256"/>
    <lineage>
        <taxon>Bacteria</taxon>
        <taxon>Pseudomonadati</taxon>
        <taxon>Pseudomonadota</taxon>
        <taxon>Alphaproteobacteria</taxon>
        <taxon>Rhodobacterales</taxon>
        <taxon>Roseobacteraceae</taxon>
        <taxon>Oceanicola</taxon>
    </lineage>
</organism>
<protein>
    <submittedName>
        <fullName evidence="2">Amidase</fullName>
    </submittedName>
</protein>
<dbReference type="InterPro" id="IPR023631">
    <property type="entry name" value="Amidase_dom"/>
</dbReference>
<dbReference type="InterPro" id="IPR000120">
    <property type="entry name" value="Amidase"/>
</dbReference>
<sequence length="442" mass="46178">MDEWLWMSAAELGRRIGSGEIDPVALTRAYLDAIAAHPDRDRIYARVTEARALAEAEAAAARARSGLRRSPLDGVPVSWKDMIDSAGVATEAGTALMRGRVPARDATVLANATGAGLVCLGKTHLSEIAFSGLGLNPVTATPPNVHDPGAVAGGSSSGAAASVAHGLAAAAVGSDTGGSVRIPAAWNDLTGLKTTHGLLPLTGTVPLCGRFDTIGPLTRSVEDAALMLAVLGDHKEADLDDVGLAGRRFLVLETVLMEGLEETPRAAFASALERLEAAGAVIERAPWAPLEEAYALSGPLFTGEAWSFWGELVAERGEEMFPAIRERVSAGRDVAAADFLLGWERLEALRRAYATFTAPYDAVLSPTAALMPPQVERLLSDPDHYRDANLLTLRNTRLANLMGTCALTLPTGTPGTGLMLTAAARGEGALLRIGRAAERALA</sequence>
<dbReference type="InterPro" id="IPR020556">
    <property type="entry name" value="Amidase_CS"/>
</dbReference>
<evidence type="ECO:0000259" key="1">
    <source>
        <dbReference type="Pfam" id="PF01425"/>
    </source>
</evidence>
<dbReference type="PANTHER" id="PTHR11895:SF176">
    <property type="entry name" value="AMIDASE AMID-RELATED"/>
    <property type="match status" value="1"/>
</dbReference>
<evidence type="ECO:0000313" key="3">
    <source>
        <dbReference type="Proteomes" id="UP000003635"/>
    </source>
</evidence>
<accession>Q2CAK0</accession>
<name>Q2CAK0_OCEGH</name>
<dbReference type="InterPro" id="IPR036928">
    <property type="entry name" value="AS_sf"/>
</dbReference>
<dbReference type="EMBL" id="AAOT01000051">
    <property type="protein sequence ID" value="EAR49713.1"/>
    <property type="molecule type" value="Genomic_DNA"/>
</dbReference>